<dbReference type="AlphaFoldDB" id="A0A3E0GWJ5"/>
<reference evidence="1 2" key="1">
    <citation type="submission" date="2018-08" db="EMBL/GenBank/DDBJ databases">
        <title>Genomic Encyclopedia of Archaeal and Bacterial Type Strains, Phase II (KMG-II): from individual species to whole genera.</title>
        <authorList>
            <person name="Goeker M."/>
        </authorList>
    </citation>
    <scope>NUCLEOTIDE SEQUENCE [LARGE SCALE GENOMIC DNA]</scope>
    <source>
        <strain evidence="1 2">DSM 45791</strain>
    </source>
</reference>
<dbReference type="OrthoDB" id="151343at2070"/>
<gene>
    <name evidence="1" type="ORF">BCF44_12278</name>
</gene>
<proteinExistence type="predicted"/>
<evidence type="ECO:0000313" key="1">
    <source>
        <dbReference type="EMBL" id="REH31055.1"/>
    </source>
</evidence>
<organism evidence="1 2">
    <name type="scientific">Kutzneria buriramensis</name>
    <dbReference type="NCBI Taxonomy" id="1045776"/>
    <lineage>
        <taxon>Bacteria</taxon>
        <taxon>Bacillati</taxon>
        <taxon>Actinomycetota</taxon>
        <taxon>Actinomycetes</taxon>
        <taxon>Pseudonocardiales</taxon>
        <taxon>Pseudonocardiaceae</taxon>
        <taxon>Kutzneria</taxon>
    </lineage>
</organism>
<protein>
    <submittedName>
        <fullName evidence="1">Uncharacterized protein</fullName>
    </submittedName>
</protein>
<dbReference type="Proteomes" id="UP000256269">
    <property type="component" value="Unassembled WGS sequence"/>
</dbReference>
<keyword evidence="2" id="KW-1185">Reference proteome</keyword>
<name>A0A3E0GWJ5_9PSEU</name>
<dbReference type="RefSeq" id="WP_116180874.1">
    <property type="nucleotide sequence ID" value="NZ_CP144376.1"/>
</dbReference>
<comment type="caution">
    <text evidence="1">The sequence shown here is derived from an EMBL/GenBank/DDBJ whole genome shotgun (WGS) entry which is preliminary data.</text>
</comment>
<dbReference type="EMBL" id="QUNO01000022">
    <property type="protein sequence ID" value="REH31055.1"/>
    <property type="molecule type" value="Genomic_DNA"/>
</dbReference>
<evidence type="ECO:0000313" key="2">
    <source>
        <dbReference type="Proteomes" id="UP000256269"/>
    </source>
</evidence>
<sequence length="146" mass="15692">MTAFVRPTEELFTRLKAEAGEVLPQTRQRPRVEFWPDWDHIASPAASTEAVVAALTLSAVDVPERAWALVVRTHCPRAHKALAALGLPIESVLYGQAPADVVATIATLVNAELGGFEVLTALDVPAMTAEVIAILGGVPRFDDRRS</sequence>
<accession>A0A3E0GWJ5</accession>